<name>A0A231S0L6_9BACI</name>
<accession>A0A2S1M012</accession>
<geneLocation type="plasmid" evidence="2">
    <name>pbeh3</name>
</geneLocation>
<protein>
    <submittedName>
        <fullName evidence="1">Uncharacterized protein</fullName>
    </submittedName>
</protein>
<dbReference type="EMBL" id="CP015325">
    <property type="protein sequence ID" value="AWG44704.1"/>
    <property type="molecule type" value="Genomic_DNA"/>
</dbReference>
<proteinExistence type="predicted"/>
<reference evidence="1 2" key="1">
    <citation type="journal article" date="2015" name="PLoS ONE">
        <title>Genome Sequence of Bacillus endophyticus and Analysis of Its Companion Mechanism in the Ketogulonigenium vulgare-Bacillus Strain Consortium.</title>
        <authorList>
            <person name="Jia N."/>
            <person name="Du J."/>
            <person name="Ding M.Z."/>
            <person name="Gao F."/>
            <person name="Yuan Y.J."/>
        </authorList>
    </citation>
    <scope>NUCLEOTIDE SEQUENCE [LARGE SCALE GENOMIC DNA]</scope>
    <source>
        <strain evidence="1 2">Hbe603</strain>
        <plasmid evidence="2">pbeh3</plasmid>
    </source>
</reference>
<dbReference type="KEGG" id="beo:BEH_25430"/>
<evidence type="ECO:0000313" key="1">
    <source>
        <dbReference type="EMBL" id="AWG44704.1"/>
    </source>
</evidence>
<accession>A0A231S0L6</accession>
<keyword evidence="2" id="KW-1185">Reference proteome</keyword>
<evidence type="ECO:0000313" key="2">
    <source>
        <dbReference type="Proteomes" id="UP000036202"/>
    </source>
</evidence>
<organism evidence="1 2">
    <name type="scientific">Priestia filamentosa</name>
    <dbReference type="NCBI Taxonomy" id="1402861"/>
    <lineage>
        <taxon>Bacteria</taxon>
        <taxon>Bacillati</taxon>
        <taxon>Bacillota</taxon>
        <taxon>Bacilli</taxon>
        <taxon>Bacillales</taxon>
        <taxon>Bacillaceae</taxon>
        <taxon>Priestia</taxon>
    </lineage>
</organism>
<keyword evidence="1" id="KW-0614">Plasmid</keyword>
<sequence length="93" mass="10783">MKQIVSWKVSSSSWTMGRIVEFYRLCQILKSNIYLCSNEITCEVRDLSKLVSFILTLKNQDILLIVEGKNAPADQECIHRYLKLFQKPMPCLA</sequence>
<gene>
    <name evidence="1" type="ORF">BEH_25430</name>
</gene>
<dbReference type="Proteomes" id="UP000036202">
    <property type="component" value="Plasmid pbeh3"/>
</dbReference>
<dbReference type="AlphaFoldDB" id="A0A231S0L6"/>